<dbReference type="PANTHER" id="PTHR42698:SF1">
    <property type="entry name" value="GTPASE ERA, MITOCHONDRIAL"/>
    <property type="match status" value="1"/>
</dbReference>
<reference evidence="12 13" key="1">
    <citation type="submission" date="2015-06" db="EMBL/GenBank/DDBJ databases">
        <title>Lineage-specific patterns of genome deterioration in obligate symbionts.</title>
        <authorList>
            <person name="Bennett G.M."/>
            <person name="McCutcheon J.P."/>
            <person name="McDonald B.R."/>
            <person name="Moran N.A."/>
        </authorList>
    </citation>
    <scope>NUCLEOTIDE SEQUENCE [LARGE SCALE GENOMIC DNA]</scope>
    <source>
        <strain evidence="12 13">B-GSS</strain>
    </source>
</reference>
<dbReference type="Pfam" id="PF07650">
    <property type="entry name" value="KH_2"/>
    <property type="match status" value="1"/>
</dbReference>
<name>A0A0K2BKV4_9GAMM</name>
<keyword evidence="6 7" id="KW-0342">GTP-binding</keyword>
<dbReference type="GO" id="GO:0000028">
    <property type="term" value="P:ribosomal small subunit assembly"/>
    <property type="evidence" value="ECO:0007669"/>
    <property type="project" value="TreeGrafter"/>
</dbReference>
<keyword evidence="3 7" id="KW-0690">Ribosome biogenesis</keyword>
<dbReference type="InterPro" id="IPR030388">
    <property type="entry name" value="G_ERA_dom"/>
</dbReference>
<dbReference type="PROSITE" id="PS51713">
    <property type="entry name" value="G_ERA"/>
    <property type="match status" value="1"/>
</dbReference>
<dbReference type="CDD" id="cd22534">
    <property type="entry name" value="KH-II_Era"/>
    <property type="match status" value="1"/>
</dbReference>
<feature type="binding site" evidence="7">
    <location>
        <begin position="63"/>
        <end position="67"/>
    </location>
    <ligand>
        <name>GTP</name>
        <dbReference type="ChEBI" id="CHEBI:37565"/>
    </ligand>
</feature>
<evidence type="ECO:0000256" key="5">
    <source>
        <dbReference type="ARBA" id="ARBA00022884"/>
    </source>
</evidence>
<protein>
    <recommendedName>
        <fullName evidence="2 7">GTPase Era</fullName>
    </recommendedName>
</protein>
<dbReference type="GO" id="GO:0043024">
    <property type="term" value="F:ribosomal small subunit binding"/>
    <property type="evidence" value="ECO:0007669"/>
    <property type="project" value="TreeGrafter"/>
</dbReference>
<dbReference type="NCBIfam" id="NF000908">
    <property type="entry name" value="PRK00089.1"/>
    <property type="match status" value="1"/>
</dbReference>
<feature type="binding site" evidence="7">
    <location>
        <begin position="127"/>
        <end position="130"/>
    </location>
    <ligand>
        <name>GTP</name>
        <dbReference type="ChEBI" id="CHEBI:37565"/>
    </ligand>
</feature>
<comment type="caution">
    <text evidence="7">Lacks conserved residue(s) required for the propagation of feature annotation.</text>
</comment>
<comment type="subunit">
    <text evidence="7">Monomer.</text>
</comment>
<keyword evidence="13" id="KW-1185">Reference proteome</keyword>
<dbReference type="Gene3D" id="3.40.50.300">
    <property type="entry name" value="P-loop containing nucleotide triphosphate hydrolases"/>
    <property type="match status" value="1"/>
</dbReference>
<dbReference type="InterPro" id="IPR005662">
    <property type="entry name" value="GTPase_Era-like"/>
</dbReference>
<evidence type="ECO:0000256" key="1">
    <source>
        <dbReference type="ARBA" id="ARBA00007921"/>
    </source>
</evidence>
<dbReference type="PATRIC" id="fig|186490.8.peg.215"/>
<dbReference type="GO" id="GO:0005829">
    <property type="term" value="C:cytosol"/>
    <property type="evidence" value="ECO:0007669"/>
    <property type="project" value="TreeGrafter"/>
</dbReference>
<feature type="region of interest" description="G2" evidence="8">
    <location>
        <begin position="42"/>
        <end position="46"/>
    </location>
</feature>
<comment type="similarity">
    <text evidence="1 7 8 9">Belongs to the TRAFAC class TrmE-Era-EngA-EngB-Septin-like GTPase superfamily. Era GTPase family.</text>
</comment>
<evidence type="ECO:0000313" key="13">
    <source>
        <dbReference type="Proteomes" id="UP000056466"/>
    </source>
</evidence>
<keyword evidence="7" id="KW-1003">Cell membrane</keyword>
<evidence type="ECO:0000256" key="2">
    <source>
        <dbReference type="ARBA" id="ARBA00020484"/>
    </source>
</evidence>
<evidence type="ECO:0000256" key="9">
    <source>
        <dbReference type="RuleBase" id="RU003761"/>
    </source>
</evidence>
<feature type="region of interest" description="G3" evidence="8">
    <location>
        <begin position="63"/>
        <end position="66"/>
    </location>
</feature>
<dbReference type="Pfam" id="PF01926">
    <property type="entry name" value="MMR_HSR1"/>
    <property type="match status" value="1"/>
</dbReference>
<dbReference type="FunFam" id="3.30.300.20:FF:000003">
    <property type="entry name" value="GTPase Era"/>
    <property type="match status" value="1"/>
</dbReference>
<dbReference type="AlphaFoldDB" id="A0A0K2BKV4"/>
<dbReference type="GO" id="GO:0003924">
    <property type="term" value="F:GTPase activity"/>
    <property type="evidence" value="ECO:0007669"/>
    <property type="project" value="UniProtKB-UniRule"/>
</dbReference>
<dbReference type="GO" id="GO:0005525">
    <property type="term" value="F:GTP binding"/>
    <property type="evidence" value="ECO:0007669"/>
    <property type="project" value="UniProtKB-UniRule"/>
</dbReference>
<dbReference type="NCBIfam" id="TIGR00436">
    <property type="entry name" value="era"/>
    <property type="match status" value="1"/>
</dbReference>
<keyword evidence="7" id="KW-0472">Membrane</keyword>
<dbReference type="InterPro" id="IPR005225">
    <property type="entry name" value="Small_GTP-bd"/>
</dbReference>
<dbReference type="CDD" id="cd04163">
    <property type="entry name" value="Era"/>
    <property type="match status" value="1"/>
</dbReference>
<dbReference type="Proteomes" id="UP000056466">
    <property type="component" value="Chromosome"/>
</dbReference>
<keyword evidence="5 7" id="KW-0694">RNA-binding</keyword>
<feature type="region of interest" description="G4" evidence="8">
    <location>
        <begin position="127"/>
        <end position="130"/>
    </location>
</feature>
<dbReference type="PANTHER" id="PTHR42698">
    <property type="entry name" value="GTPASE ERA"/>
    <property type="match status" value="1"/>
</dbReference>
<evidence type="ECO:0000313" key="12">
    <source>
        <dbReference type="EMBL" id="AKZ65829.1"/>
    </source>
</evidence>
<dbReference type="InterPro" id="IPR009019">
    <property type="entry name" value="KH_sf_prok-type"/>
</dbReference>
<dbReference type="GO" id="GO:0070181">
    <property type="term" value="F:small ribosomal subunit rRNA binding"/>
    <property type="evidence" value="ECO:0007669"/>
    <property type="project" value="UniProtKB-UniRule"/>
</dbReference>
<feature type="region of interest" description="G5" evidence="8">
    <location>
        <begin position="157"/>
        <end position="159"/>
    </location>
</feature>
<feature type="domain" description="Era-type G" evidence="11">
    <location>
        <begin position="8"/>
        <end position="178"/>
    </location>
</feature>
<feature type="domain" description="KH type-2" evidence="10">
    <location>
        <begin position="209"/>
        <end position="286"/>
    </location>
</feature>
<dbReference type="OrthoDB" id="9805918at2"/>
<evidence type="ECO:0000256" key="6">
    <source>
        <dbReference type="ARBA" id="ARBA00023134"/>
    </source>
</evidence>
<dbReference type="InterPro" id="IPR015946">
    <property type="entry name" value="KH_dom-like_a/b"/>
</dbReference>
<evidence type="ECO:0000256" key="7">
    <source>
        <dbReference type="HAMAP-Rule" id="MF_00367"/>
    </source>
</evidence>
<keyword evidence="4 7" id="KW-0547">Nucleotide-binding</keyword>
<dbReference type="NCBIfam" id="TIGR00231">
    <property type="entry name" value="small_GTP"/>
    <property type="match status" value="1"/>
</dbReference>
<evidence type="ECO:0000256" key="3">
    <source>
        <dbReference type="ARBA" id="ARBA00022517"/>
    </source>
</evidence>
<dbReference type="Gene3D" id="3.30.300.20">
    <property type="match status" value="1"/>
</dbReference>
<dbReference type="RefSeq" id="WP_053096734.1">
    <property type="nucleotide sequence ID" value="NZ_CP011787.1"/>
</dbReference>
<organism evidence="12 13">
    <name type="scientific">Candidatus Palibaumannia cicadellinicola</name>
    <dbReference type="NCBI Taxonomy" id="186490"/>
    <lineage>
        <taxon>Bacteria</taxon>
        <taxon>Pseudomonadati</taxon>
        <taxon>Pseudomonadota</taxon>
        <taxon>Gammaproteobacteria</taxon>
        <taxon>Candidatus Palibaumannia</taxon>
    </lineage>
</organism>
<dbReference type="InterPro" id="IPR006073">
    <property type="entry name" value="GTP-bd"/>
</dbReference>
<keyword evidence="7" id="KW-0699">rRNA-binding</keyword>
<dbReference type="SUPFAM" id="SSF52540">
    <property type="entry name" value="P-loop containing nucleoside triphosphate hydrolases"/>
    <property type="match status" value="1"/>
</dbReference>
<proteinExistence type="inferred from homology"/>
<gene>
    <name evidence="7 12" type="primary">era</name>
    <name evidence="12" type="ORF">AB162_227</name>
</gene>
<dbReference type="SUPFAM" id="SSF54814">
    <property type="entry name" value="Prokaryotic type KH domain (KH-domain type II)"/>
    <property type="match status" value="1"/>
</dbReference>
<dbReference type="PROSITE" id="PS50823">
    <property type="entry name" value="KH_TYPE_2"/>
    <property type="match status" value="1"/>
</dbReference>
<dbReference type="HAMAP" id="MF_00367">
    <property type="entry name" value="GTPase_Era"/>
    <property type="match status" value="1"/>
</dbReference>
<evidence type="ECO:0000256" key="8">
    <source>
        <dbReference type="PROSITE-ProRule" id="PRU01050"/>
    </source>
</evidence>
<evidence type="ECO:0000259" key="10">
    <source>
        <dbReference type="PROSITE" id="PS50823"/>
    </source>
</evidence>
<keyword evidence="7" id="KW-0963">Cytoplasm</keyword>
<comment type="subcellular location">
    <subcellularLocation>
        <location evidence="7">Cytoplasm</location>
    </subcellularLocation>
    <subcellularLocation>
        <location evidence="7">Cell membrane</location>
        <topology evidence="7">Peripheral membrane protein</topology>
    </subcellularLocation>
</comment>
<dbReference type="KEGG" id="bcig:AB162_227"/>
<sequence length="306" mass="34628">MKDNNKTYCGVVAIVGRSNVGKSTIFNKLLGQKISITSRKKNTTRNSIIGINTAGQYQTIYIDTPGINLINEKNILLNKLMNYTASKSIDNVKIVIFVVEGTKWTINDQMIVNQLNNKNKLVLLLINKIDQLIDKNTLLPHINFLSKQMDFYSIIPICAVKGIGINTLAGILRNILPAAIHHFPKESITDRSQRFIAAEIIRETLIRFVGDEIPYSITVAIESFVTNKHGCYHIKGIIFVEYIGQKIIIIGNKGSKIKTISIEARQAMKTIFNTVVHLTLWVKIKSGWTNDERILRNHGYMEYILQ</sequence>
<accession>A0A0K2BKV4</accession>
<dbReference type="GO" id="GO:0005886">
    <property type="term" value="C:plasma membrane"/>
    <property type="evidence" value="ECO:0007669"/>
    <property type="project" value="UniProtKB-SubCell"/>
</dbReference>
<dbReference type="InterPro" id="IPR027417">
    <property type="entry name" value="P-loop_NTPase"/>
</dbReference>
<comment type="function">
    <text evidence="7">An essential GTPase that binds both GDP and GTP, with rapid nucleotide exchange. Plays a role in 16S rRNA processing and 30S ribosomal subunit biogenesis and possibly also in cell cycle regulation and energy metabolism.</text>
</comment>
<evidence type="ECO:0000259" key="11">
    <source>
        <dbReference type="PROSITE" id="PS51713"/>
    </source>
</evidence>
<evidence type="ECO:0000256" key="4">
    <source>
        <dbReference type="ARBA" id="ARBA00022741"/>
    </source>
</evidence>
<dbReference type="InterPro" id="IPR004044">
    <property type="entry name" value="KH_dom_type_2"/>
</dbReference>
<feature type="region of interest" description="G1" evidence="8">
    <location>
        <begin position="16"/>
        <end position="23"/>
    </location>
</feature>
<dbReference type="EMBL" id="CP011787">
    <property type="protein sequence ID" value="AKZ65829.1"/>
    <property type="molecule type" value="Genomic_DNA"/>
</dbReference>